<feature type="region of interest" description="Disordered" evidence="1">
    <location>
        <begin position="194"/>
        <end position="213"/>
    </location>
</feature>
<name>A0A2V1E1C0_9PLEO</name>
<reference evidence="2 3" key="1">
    <citation type="journal article" date="2018" name="Sci. Rep.">
        <title>Comparative genomics provides insights into the lifestyle and reveals functional heterogeneity of dark septate endophytic fungi.</title>
        <authorList>
            <person name="Knapp D.G."/>
            <person name="Nemeth J.B."/>
            <person name="Barry K."/>
            <person name="Hainaut M."/>
            <person name="Henrissat B."/>
            <person name="Johnson J."/>
            <person name="Kuo A."/>
            <person name="Lim J.H.P."/>
            <person name="Lipzen A."/>
            <person name="Nolan M."/>
            <person name="Ohm R.A."/>
            <person name="Tamas L."/>
            <person name="Grigoriev I.V."/>
            <person name="Spatafora J.W."/>
            <person name="Nagy L.G."/>
            <person name="Kovacs G.M."/>
        </authorList>
    </citation>
    <scope>NUCLEOTIDE SEQUENCE [LARGE SCALE GENOMIC DNA]</scope>
    <source>
        <strain evidence="2 3">DSE2036</strain>
    </source>
</reference>
<sequence length="441" mass="49800">MSTILQSNRIFALRPSDPGIPHLLLDPTVQAVTLSSGRILYLAHPLPLSTLTHLTTVELQSFYQYLDGTRVLINNFCGEEAAQYNAGIQSRILEKLRECGLSAPQPTRLVAGLRDVMALEPGLHKQLQDWMAGGLDMPAPIPHVDEPRQPPPYVDVGNGPVLRRFNTEDPTFDLYWRSVAALDKKDRERLARGRSDDFECSGDETRSSHSDISSDYSDYSCEHCCCGSSSTCEEDIKKGDNRLASAHIRPAKNYIGGLGSSDTLYGDGRKLIENETGDGYVEGTPAEWILSRSKWPSHPIKFLAFLKTVHPGELGLLATGELHIVNDNSEQGFRLAAHNEPTEPVLTREEWYMIFSDYKNDAEIESEQEFKAALDNSKYEMLPQKFYVLLKKGKGIRRMSKYDEIKRKIRKIRDTPLDVNMTGQQWRKRFFAKDSQNVFSK</sequence>
<dbReference type="EMBL" id="KZ805322">
    <property type="protein sequence ID" value="PVI04368.1"/>
    <property type="molecule type" value="Genomic_DNA"/>
</dbReference>
<evidence type="ECO:0000313" key="3">
    <source>
        <dbReference type="Proteomes" id="UP000244855"/>
    </source>
</evidence>
<proteinExistence type="predicted"/>
<evidence type="ECO:0000313" key="2">
    <source>
        <dbReference type="EMBL" id="PVI04368.1"/>
    </source>
</evidence>
<organism evidence="2 3">
    <name type="scientific">Periconia macrospinosa</name>
    <dbReference type="NCBI Taxonomy" id="97972"/>
    <lineage>
        <taxon>Eukaryota</taxon>
        <taxon>Fungi</taxon>
        <taxon>Dikarya</taxon>
        <taxon>Ascomycota</taxon>
        <taxon>Pezizomycotina</taxon>
        <taxon>Dothideomycetes</taxon>
        <taxon>Pleosporomycetidae</taxon>
        <taxon>Pleosporales</taxon>
        <taxon>Massarineae</taxon>
        <taxon>Periconiaceae</taxon>
        <taxon>Periconia</taxon>
    </lineage>
</organism>
<feature type="compositionally biased region" description="Basic and acidic residues" evidence="1">
    <location>
        <begin position="194"/>
        <end position="209"/>
    </location>
</feature>
<protein>
    <submittedName>
        <fullName evidence="2">Uncharacterized protein</fullName>
    </submittedName>
</protein>
<evidence type="ECO:0000256" key="1">
    <source>
        <dbReference type="SAM" id="MobiDB-lite"/>
    </source>
</evidence>
<accession>A0A2V1E1C0</accession>
<dbReference type="OrthoDB" id="10468716at2759"/>
<keyword evidence="3" id="KW-1185">Reference proteome</keyword>
<dbReference type="AlphaFoldDB" id="A0A2V1E1C0"/>
<gene>
    <name evidence="2" type="ORF">DM02DRAFT_187541</name>
</gene>
<dbReference type="Proteomes" id="UP000244855">
    <property type="component" value="Unassembled WGS sequence"/>
</dbReference>